<name>A0ABR2FQ05_9ROSI</name>
<evidence type="ECO:0000256" key="1">
    <source>
        <dbReference type="SAM" id="MobiDB-lite"/>
    </source>
</evidence>
<evidence type="ECO:0000313" key="2">
    <source>
        <dbReference type="EMBL" id="KAK8584201.1"/>
    </source>
</evidence>
<keyword evidence="3" id="KW-1185">Reference proteome</keyword>
<sequence length="277" mass="29500">MERNPNISISLLQHKNPGGRPPEFVVEMDRTLDVERFASPTPIDGVCMVKKGRNDAPGVHDSVVVDMDSDHGGNIGKHPAVQDPSRGKSYADVTAARGSVAEGKRSTGAYVDDEVVILSEDVIMDSSSPIPLICFSDRVHDQVKPGATSGTSNGSRFEVLQEQDGHSVSMSGFVSLDLAHAKSVQMVAGTLRPSEGEGRVVTSNDSYLLSNPSKNLKVAKTVGHAAKVVPTVDGKTATLTTNATGTHKGHHDAVTIVEKGFEKVTEVLEKAQRPIMR</sequence>
<proteinExistence type="predicted"/>
<reference evidence="2 3" key="1">
    <citation type="journal article" date="2024" name="G3 (Bethesda)">
        <title>Genome assembly of Hibiscus sabdariffa L. provides insights into metabolisms of medicinal natural products.</title>
        <authorList>
            <person name="Kim T."/>
        </authorList>
    </citation>
    <scope>NUCLEOTIDE SEQUENCE [LARGE SCALE GENOMIC DNA]</scope>
    <source>
        <strain evidence="2">TK-2024</strain>
        <tissue evidence="2">Old leaves</tissue>
    </source>
</reference>
<protein>
    <submittedName>
        <fullName evidence="2">Uncharacterized protein</fullName>
    </submittedName>
</protein>
<accession>A0ABR2FQ05</accession>
<organism evidence="2 3">
    <name type="scientific">Hibiscus sabdariffa</name>
    <name type="common">roselle</name>
    <dbReference type="NCBI Taxonomy" id="183260"/>
    <lineage>
        <taxon>Eukaryota</taxon>
        <taxon>Viridiplantae</taxon>
        <taxon>Streptophyta</taxon>
        <taxon>Embryophyta</taxon>
        <taxon>Tracheophyta</taxon>
        <taxon>Spermatophyta</taxon>
        <taxon>Magnoliopsida</taxon>
        <taxon>eudicotyledons</taxon>
        <taxon>Gunneridae</taxon>
        <taxon>Pentapetalae</taxon>
        <taxon>rosids</taxon>
        <taxon>malvids</taxon>
        <taxon>Malvales</taxon>
        <taxon>Malvaceae</taxon>
        <taxon>Malvoideae</taxon>
        <taxon>Hibiscus</taxon>
    </lineage>
</organism>
<dbReference type="Proteomes" id="UP001472677">
    <property type="component" value="Unassembled WGS sequence"/>
</dbReference>
<feature type="compositionally biased region" description="Polar residues" evidence="1">
    <location>
        <begin position="1"/>
        <end position="13"/>
    </location>
</feature>
<feature type="region of interest" description="Disordered" evidence="1">
    <location>
        <begin position="1"/>
        <end position="21"/>
    </location>
</feature>
<dbReference type="EMBL" id="JBBPBM010000005">
    <property type="protein sequence ID" value="KAK8584201.1"/>
    <property type="molecule type" value="Genomic_DNA"/>
</dbReference>
<gene>
    <name evidence="2" type="ORF">V6N12_068448</name>
</gene>
<comment type="caution">
    <text evidence="2">The sequence shown here is derived from an EMBL/GenBank/DDBJ whole genome shotgun (WGS) entry which is preliminary data.</text>
</comment>
<evidence type="ECO:0000313" key="3">
    <source>
        <dbReference type="Proteomes" id="UP001472677"/>
    </source>
</evidence>